<dbReference type="Proteomes" id="UP000054815">
    <property type="component" value="Unassembled WGS sequence"/>
</dbReference>
<organism evidence="1 2">
    <name type="scientific">Trichinella pseudospiralis</name>
    <name type="common">Parasitic roundworm</name>
    <dbReference type="NCBI Taxonomy" id="6337"/>
    <lineage>
        <taxon>Eukaryota</taxon>
        <taxon>Metazoa</taxon>
        <taxon>Ecdysozoa</taxon>
        <taxon>Nematoda</taxon>
        <taxon>Enoplea</taxon>
        <taxon>Dorylaimia</taxon>
        <taxon>Trichinellida</taxon>
        <taxon>Trichinellidae</taxon>
        <taxon>Trichinella</taxon>
    </lineage>
</organism>
<dbReference type="AlphaFoldDB" id="A0A0V0YG83"/>
<comment type="caution">
    <text evidence="1">The sequence shown here is derived from an EMBL/GenBank/DDBJ whole genome shotgun (WGS) entry which is preliminary data.</text>
</comment>
<sequence length="83" mass="9525">MLILQSSGAERRRSPLGPARFLNWLSDGYRPRDRLGHLLNRLPILGHVSAWPWLAIGQRTSCFLVMVAQCSFFTIPRFVRTCL</sequence>
<accession>A0A0V0YG83</accession>
<dbReference type="EMBL" id="JYDU01000017">
    <property type="protein sequence ID" value="KRX99036.1"/>
    <property type="molecule type" value="Genomic_DNA"/>
</dbReference>
<reference evidence="1 2" key="1">
    <citation type="submission" date="2015-01" db="EMBL/GenBank/DDBJ databases">
        <title>Evolution of Trichinella species and genotypes.</title>
        <authorList>
            <person name="Korhonen P.K."/>
            <person name="Edoardo P."/>
            <person name="Giuseppe L.R."/>
            <person name="Gasser R.B."/>
        </authorList>
    </citation>
    <scope>NUCLEOTIDE SEQUENCE [LARGE SCALE GENOMIC DNA]</scope>
    <source>
        <strain evidence="1">ISS141</strain>
    </source>
</reference>
<name>A0A0V0YG83_TRIPS</name>
<protein>
    <submittedName>
        <fullName evidence="1">Uncharacterized protein</fullName>
    </submittedName>
</protein>
<gene>
    <name evidence="1" type="ORF">T4E_6044</name>
</gene>
<proteinExistence type="predicted"/>
<evidence type="ECO:0000313" key="1">
    <source>
        <dbReference type="EMBL" id="KRX99036.1"/>
    </source>
</evidence>
<evidence type="ECO:0000313" key="2">
    <source>
        <dbReference type="Proteomes" id="UP000054815"/>
    </source>
</evidence>